<organism evidence="10 11">
    <name type="scientific">[Clostridium] symbiosum ATCC 14940</name>
    <dbReference type="NCBI Taxonomy" id="411472"/>
    <lineage>
        <taxon>Bacteria</taxon>
        <taxon>Bacillati</taxon>
        <taxon>Bacillota</taxon>
        <taxon>Clostridia</taxon>
        <taxon>Lachnospirales</taxon>
        <taxon>Lachnospiraceae</taxon>
        <taxon>Otoolea</taxon>
    </lineage>
</organism>
<dbReference type="PANTHER" id="PTHR32196:SF21">
    <property type="entry name" value="ABC TRANSPORTER PERMEASE PROTEIN YPHD-RELATED"/>
    <property type="match status" value="1"/>
</dbReference>
<proteinExistence type="predicted"/>
<feature type="transmembrane region" description="Helical" evidence="9">
    <location>
        <begin position="245"/>
        <end position="263"/>
    </location>
</feature>
<dbReference type="Proteomes" id="UP000016491">
    <property type="component" value="Unassembled WGS sequence"/>
</dbReference>
<dbReference type="InterPro" id="IPR001851">
    <property type="entry name" value="ABC_transp_permease"/>
</dbReference>
<feature type="transmembrane region" description="Helical" evidence="9">
    <location>
        <begin position="149"/>
        <end position="170"/>
    </location>
</feature>
<evidence type="ECO:0000313" key="10">
    <source>
        <dbReference type="EMBL" id="ERI75062.1"/>
    </source>
</evidence>
<evidence type="ECO:0000256" key="8">
    <source>
        <dbReference type="SAM" id="MobiDB-lite"/>
    </source>
</evidence>
<keyword evidence="7 9" id="KW-0472">Membrane</keyword>
<evidence type="ECO:0000256" key="1">
    <source>
        <dbReference type="ARBA" id="ARBA00004651"/>
    </source>
</evidence>
<dbReference type="EMBL" id="AWSU01000272">
    <property type="protein sequence ID" value="ERI75062.1"/>
    <property type="molecule type" value="Genomic_DNA"/>
</dbReference>
<sequence>MNGINGMNGRHSGRASDRADSDKEGNYMGKIKQLLGINLAVFLIFALLKPERFLTAYNFESMCFQFPEAGLLTLGIGITMLTAGADLSIVAVANLTATVNGIILLQYMPAGLTGSGVWSWLLLCLAFAAVIGLVCGVINGLLVAKLGIFPILATLGTQNLFTGICMVLTKGQGVFGVFPEQVMFIGNGKLFGLVPMPLIIFLGALAVVYLIIHRTPHGLKTQLFGSNRVASFYCGIDNVKTVFKTYMMSSMLGALTGILILARTNSAKYDYGSSYVLQAMLASVFAGISPLGGKGNVFNILLSVAALQMLDSGFNLLRISSFVRSSTYGILLIIGILLDYLAVKYRQKKEIARANQAAAR</sequence>
<keyword evidence="3" id="KW-1003">Cell membrane</keyword>
<keyword evidence="6 9" id="KW-1133">Transmembrane helix</keyword>
<evidence type="ECO:0000256" key="9">
    <source>
        <dbReference type="SAM" id="Phobius"/>
    </source>
</evidence>
<feature type="region of interest" description="Disordered" evidence="8">
    <location>
        <begin position="1"/>
        <end position="21"/>
    </location>
</feature>
<reference evidence="10 11" key="1">
    <citation type="submission" date="2013-07" db="EMBL/GenBank/DDBJ databases">
        <authorList>
            <person name="Weinstock G."/>
            <person name="Sodergren E."/>
            <person name="Wylie T."/>
            <person name="Fulton L."/>
            <person name="Fulton R."/>
            <person name="Fronick C."/>
            <person name="O'Laughlin M."/>
            <person name="Godfrey J."/>
            <person name="Miner T."/>
            <person name="Herter B."/>
            <person name="Appelbaum E."/>
            <person name="Cordes M."/>
            <person name="Lek S."/>
            <person name="Wollam A."/>
            <person name="Pepin K.H."/>
            <person name="Palsikar V.B."/>
            <person name="Mitreva M."/>
            <person name="Wilson R.K."/>
        </authorList>
    </citation>
    <scope>NUCLEOTIDE SEQUENCE [LARGE SCALE GENOMIC DNA]</scope>
    <source>
        <strain evidence="10 11">ATCC 14940</strain>
    </source>
</reference>
<evidence type="ECO:0000256" key="7">
    <source>
        <dbReference type="ARBA" id="ARBA00023136"/>
    </source>
</evidence>
<feature type="transmembrane region" description="Helical" evidence="9">
    <location>
        <begin position="117"/>
        <end position="142"/>
    </location>
</feature>
<dbReference type="AlphaFoldDB" id="A0ABC9TUK7"/>
<evidence type="ECO:0000256" key="2">
    <source>
        <dbReference type="ARBA" id="ARBA00022448"/>
    </source>
</evidence>
<feature type="transmembrane region" description="Helical" evidence="9">
    <location>
        <begin position="325"/>
        <end position="343"/>
    </location>
</feature>
<dbReference type="GO" id="GO:0005886">
    <property type="term" value="C:plasma membrane"/>
    <property type="evidence" value="ECO:0007669"/>
    <property type="project" value="UniProtKB-SubCell"/>
</dbReference>
<evidence type="ECO:0000256" key="3">
    <source>
        <dbReference type="ARBA" id="ARBA00022475"/>
    </source>
</evidence>
<evidence type="ECO:0000256" key="5">
    <source>
        <dbReference type="ARBA" id="ARBA00022692"/>
    </source>
</evidence>
<accession>A0ABC9TUK7</accession>
<feature type="transmembrane region" description="Helical" evidence="9">
    <location>
        <begin position="31"/>
        <end position="48"/>
    </location>
</feature>
<evidence type="ECO:0000313" key="11">
    <source>
        <dbReference type="Proteomes" id="UP000016491"/>
    </source>
</evidence>
<dbReference type="PANTHER" id="PTHR32196">
    <property type="entry name" value="ABC TRANSPORTER PERMEASE PROTEIN YPHD-RELATED-RELATED"/>
    <property type="match status" value="1"/>
</dbReference>
<keyword evidence="4" id="KW-0997">Cell inner membrane</keyword>
<keyword evidence="2" id="KW-0813">Transport</keyword>
<feature type="transmembrane region" description="Helical" evidence="9">
    <location>
        <begin position="69"/>
        <end position="97"/>
    </location>
</feature>
<comment type="subcellular location">
    <subcellularLocation>
        <location evidence="1">Cell membrane</location>
        <topology evidence="1">Multi-pass membrane protein</topology>
    </subcellularLocation>
</comment>
<protein>
    <submittedName>
        <fullName evidence="10">K+-transporting ATPase, F subunit</fullName>
    </submittedName>
</protein>
<comment type="caution">
    <text evidence="10">The sequence shown here is derived from an EMBL/GenBank/DDBJ whole genome shotgun (WGS) entry which is preliminary data.</text>
</comment>
<gene>
    <name evidence="10" type="ORF">CLOSYM_03498</name>
</gene>
<evidence type="ECO:0000256" key="6">
    <source>
        <dbReference type="ARBA" id="ARBA00022989"/>
    </source>
</evidence>
<feature type="transmembrane region" description="Helical" evidence="9">
    <location>
        <begin position="190"/>
        <end position="212"/>
    </location>
</feature>
<dbReference type="CDD" id="cd06579">
    <property type="entry name" value="TM_PBP1_transp_AraH_like"/>
    <property type="match status" value="1"/>
</dbReference>
<evidence type="ECO:0000256" key="4">
    <source>
        <dbReference type="ARBA" id="ARBA00022519"/>
    </source>
</evidence>
<keyword evidence="5 9" id="KW-0812">Transmembrane</keyword>
<dbReference type="Pfam" id="PF02653">
    <property type="entry name" value="BPD_transp_2"/>
    <property type="match status" value="1"/>
</dbReference>
<name>A0ABC9TUK7_CLOSY</name>